<reference evidence="2 3" key="1">
    <citation type="journal article" date="1999" name="Proc. Jpn. Acad.">
        <title>Determination of the complete genomic DNA sequence of Thermoplasma volvanium GSS1.</title>
        <authorList>
            <person name="Kawashima T."/>
            <person name="Yamamoto Y."/>
            <person name="Aramaki H."/>
            <person name="Nunoshiba T."/>
            <person name="Kawamoto T."/>
            <person name="Watanabe K."/>
            <person name="Yamazaki M."/>
            <person name="Kanehori K."/>
            <person name="Amano N."/>
            <person name="Ohya Y."/>
            <person name="Makino K."/>
            <person name="Suzuki M."/>
        </authorList>
    </citation>
    <scope>NUCLEOTIDE SEQUENCE [LARGE SCALE GENOMIC DNA]</scope>
    <source>
        <strain evidence="3">ATCC 51530 / DSM 4299 / JCM 9571 / NBRC 15438 / GSS1</strain>
    </source>
</reference>
<keyword evidence="3" id="KW-1185">Reference proteome</keyword>
<evidence type="ECO:0000313" key="3">
    <source>
        <dbReference type="Proteomes" id="UP000001017"/>
    </source>
</evidence>
<proteinExistence type="predicted"/>
<evidence type="ECO:0000256" key="1">
    <source>
        <dbReference type="SAM" id="Phobius"/>
    </source>
</evidence>
<feature type="transmembrane region" description="Helical" evidence="1">
    <location>
        <begin position="61"/>
        <end position="80"/>
    </location>
</feature>
<dbReference type="PaxDb" id="273116-14325327"/>
<dbReference type="HOGENOM" id="CLU_996134_0_0_2"/>
<feature type="transmembrane region" description="Helical" evidence="1">
    <location>
        <begin position="34"/>
        <end position="54"/>
    </location>
</feature>
<feature type="transmembrane region" description="Helical" evidence="1">
    <location>
        <begin position="180"/>
        <end position="210"/>
    </location>
</feature>
<dbReference type="RefSeq" id="WP_010917321.1">
    <property type="nucleotide sequence ID" value="NC_002689.2"/>
</dbReference>
<accession>Q979S1</accession>
<dbReference type="eggNOG" id="arCOG07396">
    <property type="taxonomic scope" value="Archaea"/>
</dbReference>
<keyword evidence="1" id="KW-1133">Transmembrane helix</keyword>
<sequence length="279" mass="31158">MAYADYGKWAIVVNIGVMAPPLAILLYVMPRTYIYANIAVFLIFSAAPFIRRILRKPFMDLVYPIAVLVVSASIIIGLLLREGLVKNKYYVLATQLNEPFMVSISLAVAVITLVEGIFATKLYSVITLMAFSTLSTLDLLAALTVQSITGYPFFTSFFYVELMEYEALFTLVFYGYEYSLPLATFAVPINSELIAAFIISLASIIVRSYMNGNRSIDRIRSFAFSIFYGSIIGVAAVYVVNVSESFNLQFLLISVIILLMVYFVIKTSKPIKKKDRNSG</sequence>
<keyword evidence="1" id="KW-0812">Transmembrane</keyword>
<feature type="transmembrane region" description="Helical" evidence="1">
    <location>
        <begin position="222"/>
        <end position="240"/>
    </location>
</feature>
<evidence type="ECO:0000313" key="2">
    <source>
        <dbReference type="EMBL" id="BAB60231.1"/>
    </source>
</evidence>
<feature type="transmembrane region" description="Helical" evidence="1">
    <location>
        <begin position="246"/>
        <end position="265"/>
    </location>
</feature>
<dbReference type="Proteomes" id="UP000001017">
    <property type="component" value="Chromosome"/>
</dbReference>
<dbReference type="AlphaFoldDB" id="Q979S1"/>
<feature type="transmembrane region" description="Helical" evidence="1">
    <location>
        <begin position="100"/>
        <end position="118"/>
    </location>
</feature>
<dbReference type="EMBL" id="BA000011">
    <property type="protein sequence ID" value="BAB60231.1"/>
    <property type="molecule type" value="Genomic_DNA"/>
</dbReference>
<feature type="transmembrane region" description="Helical" evidence="1">
    <location>
        <begin position="9"/>
        <end position="28"/>
    </location>
</feature>
<dbReference type="OrthoDB" id="57110at2157"/>
<dbReference type="GeneID" id="1441203"/>
<dbReference type="STRING" id="273116.gene:9381886"/>
<gene>
    <name evidence="2" type="ORF">TVG1119628</name>
</gene>
<keyword evidence="1" id="KW-0472">Membrane</keyword>
<dbReference type="KEGG" id="tvo:TVG1119628"/>
<reference evidence="2 3" key="2">
    <citation type="journal article" date="2000" name="Proc. Natl. Acad. Sci. U.S.A.">
        <title>Archaeal adaptation to higher temperatures revealed by genomic sequence of Thermoplasma volcanium.</title>
        <authorList>
            <person name="Kawashima T."/>
            <person name="Amano N."/>
            <person name="Koike H."/>
            <person name="Makino S."/>
            <person name="Higuchi S."/>
            <person name="Kawashima-Ohya Y."/>
            <person name="Watanabe K."/>
            <person name="Yamazaki M."/>
            <person name="Kanehori K."/>
            <person name="Kawamoto T."/>
            <person name="Nunoshiba T."/>
            <person name="Yamamoto Y."/>
            <person name="Aramaki H."/>
            <person name="Makino K."/>
            <person name="Suzuki M."/>
        </authorList>
    </citation>
    <scope>NUCLEOTIDE SEQUENCE [LARGE SCALE GENOMIC DNA]</scope>
    <source>
        <strain evidence="3">ATCC 51530 / DSM 4299 / JCM 9571 / NBRC 15438 / GSS1</strain>
    </source>
</reference>
<organism evidence="2 3">
    <name type="scientific">Thermoplasma volcanium (strain ATCC 51530 / DSM 4299 / JCM 9571 / NBRC 15438 / GSS1)</name>
    <dbReference type="NCBI Taxonomy" id="273116"/>
    <lineage>
        <taxon>Archaea</taxon>
        <taxon>Methanobacteriati</taxon>
        <taxon>Thermoplasmatota</taxon>
        <taxon>Thermoplasmata</taxon>
        <taxon>Thermoplasmatales</taxon>
        <taxon>Thermoplasmataceae</taxon>
        <taxon>Thermoplasma</taxon>
    </lineage>
</organism>
<protein>
    <submittedName>
        <fullName evidence="2">TVG1119628 protein</fullName>
    </submittedName>
</protein>
<name>Q979S1_THEVO</name>